<protein>
    <submittedName>
        <fullName evidence="1">Uncharacterized protein</fullName>
    </submittedName>
</protein>
<evidence type="ECO:0000313" key="1">
    <source>
        <dbReference type="EMBL" id="GBP59230.1"/>
    </source>
</evidence>
<evidence type="ECO:0000313" key="2">
    <source>
        <dbReference type="Proteomes" id="UP000299102"/>
    </source>
</evidence>
<reference evidence="1 2" key="1">
    <citation type="journal article" date="2019" name="Commun. Biol.">
        <title>The bagworm genome reveals a unique fibroin gene that provides high tensile strength.</title>
        <authorList>
            <person name="Kono N."/>
            <person name="Nakamura H."/>
            <person name="Ohtoshi R."/>
            <person name="Tomita M."/>
            <person name="Numata K."/>
            <person name="Arakawa K."/>
        </authorList>
    </citation>
    <scope>NUCLEOTIDE SEQUENCE [LARGE SCALE GENOMIC DNA]</scope>
</reference>
<dbReference type="EMBL" id="BGZK01000756">
    <property type="protein sequence ID" value="GBP59230.1"/>
    <property type="molecule type" value="Genomic_DNA"/>
</dbReference>
<name>A0A4C1X859_EUMVA</name>
<dbReference type="Proteomes" id="UP000299102">
    <property type="component" value="Unassembled WGS sequence"/>
</dbReference>
<dbReference type="AlphaFoldDB" id="A0A4C1X859"/>
<accession>A0A4C1X859</accession>
<proteinExistence type="predicted"/>
<keyword evidence="2" id="KW-1185">Reference proteome</keyword>
<gene>
    <name evidence="1" type="ORF">EVAR_97732_1</name>
</gene>
<comment type="caution">
    <text evidence="1">The sequence shown here is derived from an EMBL/GenBank/DDBJ whole genome shotgun (WGS) entry which is preliminary data.</text>
</comment>
<sequence>MTTVLLQGPFNISPITFADGQADGKQMARERTIPAGRGISPSIVIAGRRRPRHGRPLETLTAPIRLSATGKAPNRGRPFALYCQCLIEGFVVRLRAR</sequence>
<organism evidence="1 2">
    <name type="scientific">Eumeta variegata</name>
    <name type="common">Bagworm moth</name>
    <name type="synonym">Eumeta japonica</name>
    <dbReference type="NCBI Taxonomy" id="151549"/>
    <lineage>
        <taxon>Eukaryota</taxon>
        <taxon>Metazoa</taxon>
        <taxon>Ecdysozoa</taxon>
        <taxon>Arthropoda</taxon>
        <taxon>Hexapoda</taxon>
        <taxon>Insecta</taxon>
        <taxon>Pterygota</taxon>
        <taxon>Neoptera</taxon>
        <taxon>Endopterygota</taxon>
        <taxon>Lepidoptera</taxon>
        <taxon>Glossata</taxon>
        <taxon>Ditrysia</taxon>
        <taxon>Tineoidea</taxon>
        <taxon>Psychidae</taxon>
        <taxon>Oiketicinae</taxon>
        <taxon>Eumeta</taxon>
    </lineage>
</organism>